<comment type="caution">
    <text evidence="1">The sequence shown here is derived from an EMBL/GenBank/DDBJ whole genome shotgun (WGS) entry which is preliminary data.</text>
</comment>
<name>A0A8S3Y1K1_PARAO</name>
<dbReference type="OrthoDB" id="410381at2759"/>
<reference evidence="1" key="1">
    <citation type="submission" date="2021-04" db="EMBL/GenBank/DDBJ databases">
        <authorList>
            <person name="Tunstrom K."/>
        </authorList>
    </citation>
    <scope>NUCLEOTIDE SEQUENCE</scope>
</reference>
<evidence type="ECO:0000313" key="2">
    <source>
        <dbReference type="Proteomes" id="UP000691718"/>
    </source>
</evidence>
<proteinExistence type="predicted"/>
<sequence length="155" mass="17884">MNSSGQLLLSFCAQLDLAITNTMFRLPAKYKATWMHPRSKHWRLIDYAIVRQKDISQVLVTRVMRGAHCWTDHRLVVIKLSLRLPRPCRSERSKQILLSLERLQDTNTRAKYAETLSTALQPLDLKSGEINTVWESLSSTVLDTAKGLRVRKHED</sequence>
<dbReference type="Proteomes" id="UP000691718">
    <property type="component" value="Unassembled WGS sequence"/>
</dbReference>
<dbReference type="AlphaFoldDB" id="A0A8S3Y1K1"/>
<protein>
    <submittedName>
        <fullName evidence="1">(apollo) hypothetical protein</fullName>
    </submittedName>
</protein>
<accession>A0A8S3Y1K1</accession>
<organism evidence="1 2">
    <name type="scientific">Parnassius apollo</name>
    <name type="common">Apollo butterfly</name>
    <name type="synonym">Papilio apollo</name>
    <dbReference type="NCBI Taxonomy" id="110799"/>
    <lineage>
        <taxon>Eukaryota</taxon>
        <taxon>Metazoa</taxon>
        <taxon>Ecdysozoa</taxon>
        <taxon>Arthropoda</taxon>
        <taxon>Hexapoda</taxon>
        <taxon>Insecta</taxon>
        <taxon>Pterygota</taxon>
        <taxon>Neoptera</taxon>
        <taxon>Endopterygota</taxon>
        <taxon>Lepidoptera</taxon>
        <taxon>Glossata</taxon>
        <taxon>Ditrysia</taxon>
        <taxon>Papilionoidea</taxon>
        <taxon>Papilionidae</taxon>
        <taxon>Parnassiinae</taxon>
        <taxon>Parnassini</taxon>
        <taxon>Parnassius</taxon>
        <taxon>Parnassius</taxon>
    </lineage>
</organism>
<gene>
    <name evidence="1" type="ORF">PAPOLLO_LOCUS22424</name>
</gene>
<dbReference type="EMBL" id="CAJQZP010001374">
    <property type="protein sequence ID" value="CAG5042491.1"/>
    <property type="molecule type" value="Genomic_DNA"/>
</dbReference>
<keyword evidence="2" id="KW-1185">Reference proteome</keyword>
<evidence type="ECO:0000313" key="1">
    <source>
        <dbReference type="EMBL" id="CAG5042491.1"/>
    </source>
</evidence>